<keyword evidence="2" id="KW-0902">Two-component regulatory system</keyword>
<protein>
    <submittedName>
        <fullName evidence="10">Transcriptional regulatory protein CusR</fullName>
    </submittedName>
</protein>
<organism evidence="10 11">
    <name type="scientific">Emticicia aquatica</name>
    <dbReference type="NCBI Taxonomy" id="1681835"/>
    <lineage>
        <taxon>Bacteria</taxon>
        <taxon>Pseudomonadati</taxon>
        <taxon>Bacteroidota</taxon>
        <taxon>Cytophagia</taxon>
        <taxon>Cytophagales</taxon>
        <taxon>Leadbetterellaceae</taxon>
        <taxon>Emticicia</taxon>
    </lineage>
</organism>
<evidence type="ECO:0000313" key="10">
    <source>
        <dbReference type="EMBL" id="CAH0995542.1"/>
    </source>
</evidence>
<dbReference type="PROSITE" id="PS51755">
    <property type="entry name" value="OMPR_PHOB"/>
    <property type="match status" value="1"/>
</dbReference>
<sequence>MADIKVLLVEDESRLAEYIKKGLEENGFSVDVTYDGQIGKNFALSNSYDVMIFDVNLPKISGLELTKQLRNEQIKTPIMMLTAMGTVQDKVMGLDFGADDYLVKPFDFLELIARLNALHRRASDVSDLKKNIQVADLELDLNEKVARRDSNIIGLTSREFRLLEFFMRNQGKVVSRVEIAEKVWNLNFDTGTNTIDVYVNFLRKKIDQGYSNKLIHTVIGRGYMLKSEI</sequence>
<evidence type="ECO:0000313" key="11">
    <source>
        <dbReference type="Proteomes" id="UP000837932"/>
    </source>
</evidence>
<evidence type="ECO:0000256" key="2">
    <source>
        <dbReference type="ARBA" id="ARBA00023012"/>
    </source>
</evidence>
<keyword evidence="11" id="KW-1185">Reference proteome</keyword>
<dbReference type="InterPro" id="IPR001789">
    <property type="entry name" value="Sig_transdc_resp-reg_receiver"/>
</dbReference>
<dbReference type="InterPro" id="IPR011006">
    <property type="entry name" value="CheY-like_superfamily"/>
</dbReference>
<dbReference type="InterPro" id="IPR036388">
    <property type="entry name" value="WH-like_DNA-bd_sf"/>
</dbReference>
<evidence type="ECO:0000259" key="8">
    <source>
        <dbReference type="PROSITE" id="PS50110"/>
    </source>
</evidence>
<dbReference type="InterPro" id="IPR016032">
    <property type="entry name" value="Sig_transdc_resp-reg_C-effctor"/>
</dbReference>
<evidence type="ECO:0000256" key="5">
    <source>
        <dbReference type="ARBA" id="ARBA00023163"/>
    </source>
</evidence>
<dbReference type="SUPFAM" id="SSF46894">
    <property type="entry name" value="C-terminal effector domain of the bipartite response regulators"/>
    <property type="match status" value="1"/>
</dbReference>
<feature type="domain" description="OmpR/PhoB-type" evidence="9">
    <location>
        <begin position="129"/>
        <end position="227"/>
    </location>
</feature>
<dbReference type="Gene3D" id="1.10.10.10">
    <property type="entry name" value="Winged helix-like DNA-binding domain superfamily/Winged helix DNA-binding domain"/>
    <property type="match status" value="1"/>
</dbReference>
<keyword evidence="4 7" id="KW-0238">DNA-binding</keyword>
<evidence type="ECO:0000259" key="9">
    <source>
        <dbReference type="PROSITE" id="PS51755"/>
    </source>
</evidence>
<dbReference type="Pfam" id="PF00072">
    <property type="entry name" value="Response_reg"/>
    <property type="match status" value="1"/>
</dbReference>
<dbReference type="PANTHER" id="PTHR48111:SF22">
    <property type="entry name" value="REGULATOR OF RPOS"/>
    <property type="match status" value="1"/>
</dbReference>
<gene>
    <name evidence="10" type="primary">cusR_2</name>
    <name evidence="10" type="ORF">EMA8858_01665</name>
</gene>
<dbReference type="Proteomes" id="UP000837932">
    <property type="component" value="Unassembled WGS sequence"/>
</dbReference>
<name>A0ABM9ANZ7_9BACT</name>
<evidence type="ECO:0000256" key="4">
    <source>
        <dbReference type="ARBA" id="ARBA00023125"/>
    </source>
</evidence>
<dbReference type="Pfam" id="PF00486">
    <property type="entry name" value="Trans_reg_C"/>
    <property type="match status" value="1"/>
</dbReference>
<evidence type="ECO:0000256" key="7">
    <source>
        <dbReference type="PROSITE-ProRule" id="PRU01091"/>
    </source>
</evidence>
<dbReference type="InterPro" id="IPR001867">
    <property type="entry name" value="OmpR/PhoB-type_DNA-bd"/>
</dbReference>
<evidence type="ECO:0000256" key="1">
    <source>
        <dbReference type="ARBA" id="ARBA00022553"/>
    </source>
</evidence>
<dbReference type="Gene3D" id="6.10.250.690">
    <property type="match status" value="1"/>
</dbReference>
<keyword evidence="1 6" id="KW-0597">Phosphoprotein</keyword>
<dbReference type="CDD" id="cd19935">
    <property type="entry name" value="REC_OmpR_CusR-like"/>
    <property type="match status" value="1"/>
</dbReference>
<proteinExistence type="predicted"/>
<accession>A0ABM9ANZ7</accession>
<dbReference type="SMART" id="SM00862">
    <property type="entry name" value="Trans_reg_C"/>
    <property type="match status" value="1"/>
</dbReference>
<keyword evidence="3" id="KW-0805">Transcription regulation</keyword>
<dbReference type="CDD" id="cd00383">
    <property type="entry name" value="trans_reg_C"/>
    <property type="match status" value="1"/>
</dbReference>
<dbReference type="InterPro" id="IPR039420">
    <property type="entry name" value="WalR-like"/>
</dbReference>
<reference evidence="10" key="1">
    <citation type="submission" date="2021-12" db="EMBL/GenBank/DDBJ databases">
        <authorList>
            <person name="Rodrigo-Torres L."/>
            <person name="Arahal R. D."/>
            <person name="Lucena T."/>
        </authorList>
    </citation>
    <scope>NUCLEOTIDE SEQUENCE</scope>
    <source>
        <strain evidence="10">CECT 8858</strain>
    </source>
</reference>
<feature type="domain" description="Response regulatory" evidence="8">
    <location>
        <begin position="5"/>
        <end position="119"/>
    </location>
</feature>
<dbReference type="RefSeq" id="WP_238806091.1">
    <property type="nucleotide sequence ID" value="NZ_CAKLPY010000001.1"/>
</dbReference>
<dbReference type="SMART" id="SM00448">
    <property type="entry name" value="REC"/>
    <property type="match status" value="1"/>
</dbReference>
<keyword evidence="5" id="KW-0804">Transcription</keyword>
<evidence type="ECO:0000256" key="3">
    <source>
        <dbReference type="ARBA" id="ARBA00023015"/>
    </source>
</evidence>
<dbReference type="EMBL" id="CAKLPY010000001">
    <property type="protein sequence ID" value="CAH0995542.1"/>
    <property type="molecule type" value="Genomic_DNA"/>
</dbReference>
<dbReference type="PANTHER" id="PTHR48111">
    <property type="entry name" value="REGULATOR OF RPOS"/>
    <property type="match status" value="1"/>
</dbReference>
<dbReference type="Gene3D" id="3.40.50.2300">
    <property type="match status" value="1"/>
</dbReference>
<feature type="DNA-binding region" description="OmpR/PhoB-type" evidence="7">
    <location>
        <begin position="129"/>
        <end position="227"/>
    </location>
</feature>
<dbReference type="SUPFAM" id="SSF52172">
    <property type="entry name" value="CheY-like"/>
    <property type="match status" value="1"/>
</dbReference>
<feature type="modified residue" description="4-aspartylphosphate" evidence="6">
    <location>
        <position position="54"/>
    </location>
</feature>
<dbReference type="PROSITE" id="PS50110">
    <property type="entry name" value="RESPONSE_REGULATORY"/>
    <property type="match status" value="1"/>
</dbReference>
<evidence type="ECO:0000256" key="6">
    <source>
        <dbReference type="PROSITE-ProRule" id="PRU00169"/>
    </source>
</evidence>
<comment type="caution">
    <text evidence="10">The sequence shown here is derived from an EMBL/GenBank/DDBJ whole genome shotgun (WGS) entry which is preliminary data.</text>
</comment>